<keyword evidence="1" id="KW-0472">Membrane</keyword>
<dbReference type="InterPro" id="IPR001932">
    <property type="entry name" value="PPM-type_phosphatase-like_dom"/>
</dbReference>
<dbReference type="EMBL" id="JADAQX010000044">
    <property type="protein sequence ID" value="KAF8822534.1"/>
    <property type="molecule type" value="Genomic_DNA"/>
</dbReference>
<evidence type="ECO:0000313" key="3">
    <source>
        <dbReference type="EMBL" id="KAF8822534.1"/>
    </source>
</evidence>
<dbReference type="InterPro" id="IPR015655">
    <property type="entry name" value="PP2C"/>
</dbReference>
<proteinExistence type="predicted"/>
<comment type="caution">
    <text evidence="3">The sequence shown here is derived from an EMBL/GenBank/DDBJ whole genome shotgun (WGS) entry which is preliminary data.</text>
</comment>
<name>A0ABQ7JEW2_9APIC</name>
<dbReference type="Proteomes" id="UP000823046">
    <property type="component" value="Unassembled WGS sequence"/>
</dbReference>
<dbReference type="SUPFAM" id="SSF81606">
    <property type="entry name" value="PP2C-like"/>
    <property type="match status" value="1"/>
</dbReference>
<evidence type="ECO:0000259" key="2">
    <source>
        <dbReference type="PROSITE" id="PS51746"/>
    </source>
</evidence>
<keyword evidence="4" id="KW-1185">Reference proteome</keyword>
<dbReference type="PROSITE" id="PS51746">
    <property type="entry name" value="PPM_2"/>
    <property type="match status" value="1"/>
</dbReference>
<sequence>MHVSQKKKTISLFPYCLVGNIFDHNLHAKKAISVQLSLAAPMRLKFFFRGQTRWLYAVATTAVVGSSAAFWYWKQFSLKPANILVNKNDVPSFLSKDAVNGSTVDGIKYFYSSFGATFLNEDAFAVDTDKNLVALIDGHTNVFCSQWLQENVSEIVQLSLTESLKKFVSIKNDLPSIALDQPSHSFPDIQNGKLVLPLFNYPLAARNAHQYVHRVWGDALSSAFVNLDRLYYASCNTNEKGISVKPTHKNQHLWTSGASACCVVAAPFGILISNIGETAAVCGVRHALNTIQPLKASQTHTLSNPLELKRLKNVHMAKSKEYSLQPSFSKLRVTRSIGDYHLKDLRLNYALVDGNPLKMDVPVDTPSFVSSLPDSLFLPYSQNIDFIIIGSSGFWKLVKSDEAVRDTAAFLEEMFSSERDANDSGKDRNETNFDVLVRQKQLERCISQLKLAIVWCVVAQKYEENPAHFLLRQALVNFELQQPSPRFFINQQFLDNSGLAHHNSYPEETILQKAALGDFGSQKHVLKKVINRQITKFGAQDDHSFGSVLKDDVSVAVIVLPRNIMASPPKNRFSGEYAELEKS</sequence>
<reference evidence="3 4" key="1">
    <citation type="journal article" date="2020" name="bioRxiv">
        <title>Metabolic contributions of an alphaproteobacterial endosymbiont in the apicomplexan Cardiosporidium cionae.</title>
        <authorList>
            <person name="Hunter E.S."/>
            <person name="Paight C.J."/>
            <person name="Lane C.E."/>
        </authorList>
    </citation>
    <scope>NUCLEOTIDE SEQUENCE [LARGE SCALE GENOMIC DNA]</scope>
    <source>
        <strain evidence="3">ESH_2018</strain>
    </source>
</reference>
<gene>
    <name evidence="3" type="ORF">IE077_003543</name>
</gene>
<organism evidence="3 4">
    <name type="scientific">Cardiosporidium cionae</name>
    <dbReference type="NCBI Taxonomy" id="476202"/>
    <lineage>
        <taxon>Eukaryota</taxon>
        <taxon>Sar</taxon>
        <taxon>Alveolata</taxon>
        <taxon>Apicomplexa</taxon>
        <taxon>Aconoidasida</taxon>
        <taxon>Nephromycida</taxon>
        <taxon>Cardiosporidium</taxon>
    </lineage>
</organism>
<keyword evidence="1" id="KW-1133">Transmembrane helix</keyword>
<dbReference type="PANTHER" id="PTHR13832">
    <property type="entry name" value="PROTEIN PHOSPHATASE 2C"/>
    <property type="match status" value="1"/>
</dbReference>
<keyword evidence="1" id="KW-0812">Transmembrane</keyword>
<dbReference type="Pfam" id="PF00481">
    <property type="entry name" value="PP2C"/>
    <property type="match status" value="1"/>
</dbReference>
<protein>
    <submittedName>
        <fullName evidence="3">Protein phosphatase 2C domain-containing protein</fullName>
    </submittedName>
</protein>
<dbReference type="SMART" id="SM00332">
    <property type="entry name" value="PP2Cc"/>
    <property type="match status" value="1"/>
</dbReference>
<feature type="transmembrane region" description="Helical" evidence="1">
    <location>
        <begin position="54"/>
        <end position="73"/>
    </location>
</feature>
<evidence type="ECO:0000313" key="4">
    <source>
        <dbReference type="Proteomes" id="UP000823046"/>
    </source>
</evidence>
<dbReference type="Gene3D" id="3.60.40.10">
    <property type="entry name" value="PPM-type phosphatase domain"/>
    <property type="match status" value="1"/>
</dbReference>
<accession>A0ABQ7JEW2</accession>
<feature type="domain" description="PPM-type phosphatase" evidence="2">
    <location>
        <begin position="107"/>
        <end position="560"/>
    </location>
</feature>
<dbReference type="InterPro" id="IPR036457">
    <property type="entry name" value="PPM-type-like_dom_sf"/>
</dbReference>
<dbReference type="PANTHER" id="PTHR13832:SF792">
    <property type="entry name" value="GM14286P"/>
    <property type="match status" value="1"/>
</dbReference>
<evidence type="ECO:0000256" key="1">
    <source>
        <dbReference type="SAM" id="Phobius"/>
    </source>
</evidence>